<evidence type="ECO:0000313" key="3">
    <source>
        <dbReference type="EMBL" id="NFF89122.1"/>
    </source>
</evidence>
<dbReference type="RefSeq" id="WP_012451476.1">
    <property type="nucleotide sequence ID" value="NZ_CP010520.1"/>
</dbReference>
<evidence type="ECO:0000313" key="4">
    <source>
        <dbReference type="EMBL" id="NFN35752.1"/>
    </source>
</evidence>
<reference evidence="5 6" key="1">
    <citation type="submission" date="2019-04" db="EMBL/GenBank/DDBJ databases">
        <title>Genome sequencing of Clostridium botulinum Groups I-IV and Clostridium butyricum.</title>
        <authorList>
            <person name="Brunt J."/>
            <person name="Van Vliet A.H.M."/>
            <person name="Stringer S.C."/>
            <person name="Carter A.T."/>
            <person name="Peck M.W."/>
        </authorList>
    </citation>
    <scope>NUCLEOTIDE SEQUENCE [LARGE SCALE GENOMIC DNA]</scope>
    <source>
        <strain evidence="3 6">1605</strain>
        <strain evidence="4 5">CB-K-33E</strain>
    </source>
</reference>
<evidence type="ECO:0000256" key="1">
    <source>
        <dbReference type="SAM" id="Coils"/>
    </source>
</evidence>
<dbReference type="EMBL" id="SWVK01000015">
    <property type="protein sequence ID" value="NFN35752.1"/>
    <property type="molecule type" value="Genomic_DNA"/>
</dbReference>
<feature type="chain" id="PRO_5038209869" evidence="2">
    <location>
        <begin position="24"/>
        <end position="1130"/>
    </location>
</feature>
<feature type="signal peptide" evidence="2">
    <location>
        <begin position="1"/>
        <end position="23"/>
    </location>
</feature>
<proteinExistence type="predicted"/>
<dbReference type="Proteomes" id="UP000476820">
    <property type="component" value="Unassembled WGS sequence"/>
</dbReference>
<evidence type="ECO:0000313" key="5">
    <source>
        <dbReference type="Proteomes" id="UP000473681"/>
    </source>
</evidence>
<keyword evidence="1" id="KW-0175">Coiled coil</keyword>
<dbReference type="EMBL" id="SWOV01000051">
    <property type="protein sequence ID" value="NFF89122.1"/>
    <property type="molecule type" value="Genomic_DNA"/>
</dbReference>
<gene>
    <name evidence="3" type="ORF">FC774_14805</name>
    <name evidence="4" type="ORF">FDB51_11585</name>
</gene>
<feature type="coiled-coil region" evidence="1">
    <location>
        <begin position="283"/>
        <end position="310"/>
    </location>
</feature>
<dbReference type="OrthoDB" id="1938824at2"/>
<accession>A0A0L9Y861</accession>
<dbReference type="AlphaFoldDB" id="A0A0L9Y861"/>
<organism evidence="3 6">
    <name type="scientific">Clostridium botulinum</name>
    <dbReference type="NCBI Taxonomy" id="1491"/>
    <lineage>
        <taxon>Bacteria</taxon>
        <taxon>Bacillati</taxon>
        <taxon>Bacillota</taxon>
        <taxon>Clostridia</taxon>
        <taxon>Eubacteriales</taxon>
        <taxon>Clostridiaceae</taxon>
        <taxon>Clostridium</taxon>
    </lineage>
</organism>
<comment type="caution">
    <text evidence="3">The sequence shown here is derived from an EMBL/GenBank/DDBJ whole genome shotgun (WGS) entry which is preliminary data.</text>
</comment>
<dbReference type="Proteomes" id="UP000473681">
    <property type="component" value="Unassembled WGS sequence"/>
</dbReference>
<evidence type="ECO:0000313" key="6">
    <source>
        <dbReference type="Proteomes" id="UP000476820"/>
    </source>
</evidence>
<keyword evidence="2" id="KW-0732">Signal</keyword>
<protein>
    <submittedName>
        <fullName evidence="3">Uncharacterized protein</fullName>
    </submittedName>
</protein>
<sequence>MKINLKKVSAIFAMILFFITSQGADVVFAIGRPTNNVSWDFKISQVGDAKRWYHNDNKFSFLSDNMKDINYLEKNYNVNTKEVAIQTKLTSHVTSAYVYVDGAFIGNDDYNLIDYQEKGNSNYKTFVIENLTPGNHKISVTADPPYHMGEVPQKKDFLYVNIPVVEDEKIKKSIEQIKSGNAKLSDYTIVGVDKDRISDLNLLNAKIKDKDLNAGNVQQTTIDILNSIKKELNENDACKTINSGNGTLSSYKTIGIEIKSDVLKSINSEIIKSKNNKNANLTVDEIINVVNATLKNIDEANERINQGQANLNDYILVGAVNVTESNLLDINDGVKGKDNTTLSKLQGNINVIFNALKYINQGNTSLTNYNILGITSVNSKNINELSKVIVAKKNKKGQDLTKEEINNIIVKLPDIISGAFKEINAGQGTLEDYQLVGSLYVTDINLVDVNWYVKGKDNSTLSKLQGNINTIKNALNYINDGNASASYYKILGIITVNENNAPAVKNGILVAKKAKGNNLTKTEIEKVVLEALNNVSSSYVRINAGQGTLEDYQLVGASNVTDINLIDVNWYVKEKDNSTLKKLQGNINTIFNALKNINGGDTSASYYKILEVTTVNPNNAPAIKNGILVAKKAKGNNLTKAEIEKVVLEALNNVSNSYVKINAGQGTLDDYKVVGASYVTDINLVDVNWYVKGKDNSTLSKLQGNINAIFNALKYINEGNTNTSYYKILGITTVNPNNESAVKIGILAAKKSKGNNLTKAEIEKVVLEALNNVKNSYVKINAGQGTLDDYKVVGASYVIDINLVDVNWYVKGKDNSTLSKLQGNINIIKNALNYINGGTTTASYYEALGIKTVNANNSLAVKNGILAAKKAKGNNLTKIEIEKVVSEALNNVSNSYAKINEGQGTLEDYQLVGASYVTDINLVDVNWYVKGKDNSTLKKLQGNIDSIKKALSYINGGTTTISYYETLGIKTVNSNNASAVKTAILAAKKEKKNNLTKSEIKQVVEDALKVKAVKARSILMEEPKIKNTANENEEKVKEVTNSKIDDINKKEESNILQENINDIKLSDKLDSEKQDNKKISVEENIDSTKSSVEKVDLINKDDNKQEVKENKKLDEKQKEIITEKAIEKVN</sequence>
<evidence type="ECO:0000256" key="2">
    <source>
        <dbReference type="SAM" id="SignalP"/>
    </source>
</evidence>
<name>A0A0L9Y861_CLOBO</name>